<name>A0A271J132_9BACT</name>
<dbReference type="PANTHER" id="PTHR19328:SF75">
    <property type="entry name" value="ALDOSE SUGAR DEHYDROGENASE YLII"/>
    <property type="match status" value="1"/>
</dbReference>
<dbReference type="OrthoDB" id="9770043at2"/>
<dbReference type="EMBL" id="MQWD01000001">
    <property type="protein sequence ID" value="PAP76665.1"/>
    <property type="molecule type" value="Genomic_DNA"/>
</dbReference>
<evidence type="ECO:0000256" key="1">
    <source>
        <dbReference type="SAM" id="SignalP"/>
    </source>
</evidence>
<dbReference type="AlphaFoldDB" id="A0A271J132"/>
<dbReference type="RefSeq" id="WP_143537613.1">
    <property type="nucleotide sequence ID" value="NZ_MQWD01000001.1"/>
</dbReference>
<dbReference type="Pfam" id="PF07995">
    <property type="entry name" value="GSDH"/>
    <property type="match status" value="1"/>
</dbReference>
<dbReference type="InterPro" id="IPR011042">
    <property type="entry name" value="6-blade_b-propeller_TolB-like"/>
</dbReference>
<dbReference type="Gene3D" id="2.120.10.30">
    <property type="entry name" value="TolB, C-terminal domain"/>
    <property type="match status" value="1"/>
</dbReference>
<evidence type="ECO:0000313" key="4">
    <source>
        <dbReference type="Proteomes" id="UP000216339"/>
    </source>
</evidence>
<dbReference type="InterPro" id="IPR011041">
    <property type="entry name" value="Quinoprot_gluc/sorb_DH_b-prop"/>
</dbReference>
<organism evidence="3 4">
    <name type="scientific">Rubrivirga marina</name>
    <dbReference type="NCBI Taxonomy" id="1196024"/>
    <lineage>
        <taxon>Bacteria</taxon>
        <taxon>Pseudomonadati</taxon>
        <taxon>Rhodothermota</taxon>
        <taxon>Rhodothermia</taxon>
        <taxon>Rhodothermales</taxon>
        <taxon>Rubricoccaceae</taxon>
        <taxon>Rubrivirga</taxon>
    </lineage>
</organism>
<sequence>MSRPALLTAVLLACAPLAAQPVDVSVATPGVTFDLPLGVEIEPDAPGALHPDRIYVLEKGRESEQSPLPARIMTLVPGEPAATVFLDLGDRVDAAGEGGLLGLAFHPDYADNGRLFVSYTAPVDAPQPGVLAMVSRLSEFARSEADPLAVDPESERILLEVDQPYNNHNAGTVDFGPDGLLYYSLGDGGFGGDPFGNGQDPTTLLGSLLRIDVDDAPEGAPYRIPDSNPFALTDGPERDEIFAYGFRNPFKFDVSEAGVWVADVGQDTWEEVNVVEAGGNYGWNEVEGPDCFPPGSSCDPGLYEAPLHVYPHTFATGGFSITGGYVLDDVDLPLSGSYLFGDYVTGRLWALDRGSNEVTVVLESADFPGAGGTVNIASIDPAPEGVDILVTDLTRGRIYRIARAGTPTEAGPDVARVLSLAGPNPFRLGTAVRLDVPVGASARVALVDALGREVAVLWDGPGGTRTLPLTGDDLAPGVYTVVATAGDGRQVVRVVRAR</sequence>
<keyword evidence="4" id="KW-1185">Reference proteome</keyword>
<keyword evidence="1" id="KW-0732">Signal</keyword>
<accession>A0A271J132</accession>
<feature type="chain" id="PRO_5012944631" description="Glucose/Sorbosone dehydrogenase domain-containing protein" evidence="1">
    <location>
        <begin position="20"/>
        <end position="498"/>
    </location>
</feature>
<protein>
    <recommendedName>
        <fullName evidence="2">Glucose/Sorbosone dehydrogenase domain-containing protein</fullName>
    </recommendedName>
</protein>
<dbReference type="PANTHER" id="PTHR19328">
    <property type="entry name" value="HEDGEHOG-INTERACTING PROTEIN"/>
    <property type="match status" value="1"/>
</dbReference>
<dbReference type="InterPro" id="IPR012938">
    <property type="entry name" value="Glc/Sorbosone_DH"/>
</dbReference>
<gene>
    <name evidence="3" type="ORF">BSZ37_09530</name>
</gene>
<feature type="domain" description="Glucose/Sorbosone dehydrogenase" evidence="2">
    <location>
        <begin position="90"/>
        <end position="400"/>
    </location>
</feature>
<evidence type="ECO:0000313" key="3">
    <source>
        <dbReference type="EMBL" id="PAP76665.1"/>
    </source>
</evidence>
<reference evidence="3 4" key="1">
    <citation type="submission" date="2016-11" db="EMBL/GenBank/DDBJ databases">
        <title>Study of marine rhodopsin-containing bacteria.</title>
        <authorList>
            <person name="Yoshizawa S."/>
            <person name="Kumagai Y."/>
            <person name="Kogure K."/>
        </authorList>
    </citation>
    <scope>NUCLEOTIDE SEQUENCE [LARGE SCALE GENOMIC DNA]</scope>
    <source>
        <strain evidence="3 4">SAORIC-28</strain>
    </source>
</reference>
<dbReference type="SUPFAM" id="SSF50952">
    <property type="entry name" value="Soluble quinoprotein glucose dehydrogenase"/>
    <property type="match status" value="1"/>
</dbReference>
<proteinExistence type="predicted"/>
<feature type="signal peptide" evidence="1">
    <location>
        <begin position="1"/>
        <end position="19"/>
    </location>
</feature>
<dbReference type="Proteomes" id="UP000216339">
    <property type="component" value="Unassembled WGS sequence"/>
</dbReference>
<evidence type="ECO:0000259" key="2">
    <source>
        <dbReference type="Pfam" id="PF07995"/>
    </source>
</evidence>
<comment type="caution">
    <text evidence="3">The sequence shown here is derived from an EMBL/GenBank/DDBJ whole genome shotgun (WGS) entry which is preliminary data.</text>
</comment>